<accession>A0A540VE92</accession>
<dbReference type="Proteomes" id="UP000317371">
    <property type="component" value="Unassembled WGS sequence"/>
</dbReference>
<dbReference type="InParanoid" id="A0A540VE92"/>
<dbReference type="PANTHER" id="PTHR12993">
    <property type="entry name" value="N-ACETYLGLUCOSAMINYL-PHOSPHATIDYLINOSITOL DE-N-ACETYLASE-RELATED"/>
    <property type="match status" value="1"/>
</dbReference>
<dbReference type="Pfam" id="PF02585">
    <property type="entry name" value="PIG-L"/>
    <property type="match status" value="1"/>
</dbReference>
<comment type="caution">
    <text evidence="1">The sequence shown here is derived from an EMBL/GenBank/DDBJ whole genome shotgun (WGS) entry which is preliminary data.</text>
</comment>
<protein>
    <submittedName>
        <fullName evidence="1">PIG-L family deacetylase</fullName>
    </submittedName>
</protein>
<dbReference type="SUPFAM" id="SSF102588">
    <property type="entry name" value="LmbE-like"/>
    <property type="match status" value="1"/>
</dbReference>
<dbReference type="OrthoDB" id="9815144at2"/>
<dbReference type="AlphaFoldDB" id="A0A540VE92"/>
<gene>
    <name evidence="1" type="ORF">FKZ61_17080</name>
</gene>
<keyword evidence="2" id="KW-1185">Reference proteome</keyword>
<name>A0A540VE92_9CHLR</name>
<proteinExistence type="predicted"/>
<evidence type="ECO:0000313" key="2">
    <source>
        <dbReference type="Proteomes" id="UP000317371"/>
    </source>
</evidence>
<reference evidence="1 2" key="1">
    <citation type="submission" date="2019-06" db="EMBL/GenBank/DDBJ databases">
        <title>Genome sequence of Litorilinea aerophila BAA-2444.</title>
        <authorList>
            <person name="Maclea K.S."/>
            <person name="Maurais E.G."/>
            <person name="Iannazzi L.C."/>
        </authorList>
    </citation>
    <scope>NUCLEOTIDE SEQUENCE [LARGE SCALE GENOMIC DNA]</scope>
    <source>
        <strain evidence="1 2">ATCC BAA-2444</strain>
    </source>
</reference>
<dbReference type="EMBL" id="VIGC01000024">
    <property type="protein sequence ID" value="TQE94443.1"/>
    <property type="molecule type" value="Genomic_DNA"/>
</dbReference>
<dbReference type="PANTHER" id="PTHR12993:SF28">
    <property type="entry name" value="LMBE FAMILY PROTEIN"/>
    <property type="match status" value="1"/>
</dbReference>
<dbReference type="FunCoup" id="A0A540VE92">
    <property type="interactions" value="52"/>
</dbReference>
<dbReference type="InterPro" id="IPR003737">
    <property type="entry name" value="GlcNAc_PI_deacetylase-related"/>
</dbReference>
<dbReference type="GO" id="GO:0016811">
    <property type="term" value="F:hydrolase activity, acting on carbon-nitrogen (but not peptide) bonds, in linear amides"/>
    <property type="evidence" value="ECO:0007669"/>
    <property type="project" value="TreeGrafter"/>
</dbReference>
<evidence type="ECO:0000313" key="1">
    <source>
        <dbReference type="EMBL" id="TQE94443.1"/>
    </source>
</evidence>
<dbReference type="Gene3D" id="3.40.50.10320">
    <property type="entry name" value="LmbE-like"/>
    <property type="match status" value="1"/>
</dbReference>
<dbReference type="InterPro" id="IPR024078">
    <property type="entry name" value="LmbE-like_dom_sf"/>
</dbReference>
<organism evidence="1 2">
    <name type="scientific">Litorilinea aerophila</name>
    <dbReference type="NCBI Taxonomy" id="1204385"/>
    <lineage>
        <taxon>Bacteria</taxon>
        <taxon>Bacillati</taxon>
        <taxon>Chloroflexota</taxon>
        <taxon>Caldilineae</taxon>
        <taxon>Caldilineales</taxon>
        <taxon>Caldilineaceae</taxon>
        <taxon>Litorilinea</taxon>
    </lineage>
</organism>
<sequence>MDSMSEQTESLDRVMLIAAHPDDPEFGCGGTIAKWAAAGKEITYVLLTSGDKGSRDPNIRPGQLATRREAEQRAAAAVLGVKEVLFLRYPDGLLENTLTLRHQLAAIIRRHKPHILMAIDPWRHYQLHPDHRAAGQAALDALWSAREWHIFAEQLDGDEEPWRVKEAYLFWTDQPDYYEDISETIDKRIEALACHVSQVGTDREKLAERIKERSRKTGEEAGCEYAEAFKRFKF</sequence>